<dbReference type="GO" id="GO:0003924">
    <property type="term" value="F:GTPase activity"/>
    <property type="evidence" value="ECO:0007669"/>
    <property type="project" value="InterPro"/>
</dbReference>
<dbReference type="Proteomes" id="UP000194236">
    <property type="component" value="Unassembled WGS sequence"/>
</dbReference>
<keyword evidence="2" id="KW-1185">Reference proteome</keyword>
<dbReference type="OrthoDB" id="9989112at2759"/>
<evidence type="ECO:0000313" key="1">
    <source>
        <dbReference type="EMBL" id="OTF84215.1"/>
    </source>
</evidence>
<comment type="caution">
    <text evidence="1">The sequence shown here is derived from an EMBL/GenBank/DDBJ whole genome shotgun (WGS) entry which is preliminary data.</text>
</comment>
<sequence>SLDGGTHVLQVLVGNKCDKESEIPVKVGEQFAQNHNFDMFMETSALQLDNDIAQRLVERKLLTMPPMNNTNTNNSDNKMNGNHNHTMTTNTSITETLRLQNLSPAIQRIRTNCCSTN</sequence>
<dbReference type="Gene3D" id="3.40.50.300">
    <property type="entry name" value="P-loop containing nucleotide triphosphate hydrolases"/>
    <property type="match status" value="1"/>
</dbReference>
<dbReference type="EMBL" id="MUJZ01000122">
    <property type="protein sequence ID" value="OTF84215.1"/>
    <property type="molecule type" value="Genomic_DNA"/>
</dbReference>
<reference evidence="1 2" key="1">
    <citation type="submission" date="2017-03" db="EMBL/GenBank/DDBJ databases">
        <title>Genome Survey of Euroglyphus maynei.</title>
        <authorList>
            <person name="Arlian L.G."/>
            <person name="Morgan M.S."/>
            <person name="Rider S.D."/>
        </authorList>
    </citation>
    <scope>NUCLEOTIDE SEQUENCE [LARGE SCALE GENOMIC DNA]</scope>
    <source>
        <strain evidence="1">Arlian Lab</strain>
        <tissue evidence="1">Whole body</tissue>
    </source>
</reference>
<dbReference type="InterPro" id="IPR027417">
    <property type="entry name" value="P-loop_NTPase"/>
</dbReference>
<accession>A0A1Y3BYS0</accession>
<dbReference type="AlphaFoldDB" id="A0A1Y3BYS0"/>
<evidence type="ECO:0000313" key="2">
    <source>
        <dbReference type="Proteomes" id="UP000194236"/>
    </source>
</evidence>
<name>A0A1Y3BYS0_EURMA</name>
<dbReference type="Pfam" id="PF00071">
    <property type="entry name" value="Ras"/>
    <property type="match status" value="1"/>
</dbReference>
<feature type="non-terminal residue" evidence="1">
    <location>
        <position position="1"/>
    </location>
</feature>
<dbReference type="SUPFAM" id="SSF52540">
    <property type="entry name" value="P-loop containing nucleoside triphosphate hydrolases"/>
    <property type="match status" value="1"/>
</dbReference>
<dbReference type="InterPro" id="IPR001806">
    <property type="entry name" value="Small_GTPase"/>
</dbReference>
<dbReference type="GO" id="GO:0005525">
    <property type="term" value="F:GTP binding"/>
    <property type="evidence" value="ECO:0007669"/>
    <property type="project" value="InterPro"/>
</dbReference>
<protein>
    <submittedName>
        <fullName evidence="1">Uncharacterized protein</fullName>
    </submittedName>
</protein>
<gene>
    <name evidence="1" type="ORF">BLA29_013451</name>
</gene>
<proteinExistence type="predicted"/>
<organism evidence="1 2">
    <name type="scientific">Euroglyphus maynei</name>
    <name type="common">Mayne's house dust mite</name>
    <dbReference type="NCBI Taxonomy" id="6958"/>
    <lineage>
        <taxon>Eukaryota</taxon>
        <taxon>Metazoa</taxon>
        <taxon>Ecdysozoa</taxon>
        <taxon>Arthropoda</taxon>
        <taxon>Chelicerata</taxon>
        <taxon>Arachnida</taxon>
        <taxon>Acari</taxon>
        <taxon>Acariformes</taxon>
        <taxon>Sarcoptiformes</taxon>
        <taxon>Astigmata</taxon>
        <taxon>Psoroptidia</taxon>
        <taxon>Analgoidea</taxon>
        <taxon>Pyroglyphidae</taxon>
        <taxon>Pyroglyphinae</taxon>
        <taxon>Euroglyphus</taxon>
    </lineage>
</organism>